<dbReference type="PROSITE" id="PS51891">
    <property type="entry name" value="CENP_V_GFA"/>
    <property type="match status" value="1"/>
</dbReference>
<sequence>MLLNVRANMIEPFGSCKCGQVQYKVSSRALQVVACHCGMCRSMTGAPLSSYVVVKEEHFAVTSGHEVLASYAVTDRTKRYFCATCGTPIFNSNPHTYKGLAMLYLGTVVDHENFVPELSIYCEGKLPWVNIHESSKSFPQAPTRGA</sequence>
<comment type="caution">
    <text evidence="6">The sequence shown here is derived from an EMBL/GenBank/DDBJ whole genome shotgun (WGS) entry which is preliminary data.</text>
</comment>
<keyword evidence="7" id="KW-1185">Reference proteome</keyword>
<protein>
    <submittedName>
        <fullName evidence="6">GFA family protein</fullName>
    </submittedName>
</protein>
<keyword evidence="4" id="KW-0456">Lyase</keyword>
<dbReference type="AlphaFoldDB" id="A0A3A3FNS9"/>
<dbReference type="GO" id="GO:0016846">
    <property type="term" value="F:carbon-sulfur lyase activity"/>
    <property type="evidence" value="ECO:0007669"/>
    <property type="project" value="InterPro"/>
</dbReference>
<keyword evidence="3" id="KW-0862">Zinc</keyword>
<evidence type="ECO:0000256" key="2">
    <source>
        <dbReference type="ARBA" id="ARBA00022723"/>
    </source>
</evidence>
<name>A0A3A3FNS9_9BURK</name>
<evidence type="ECO:0000256" key="3">
    <source>
        <dbReference type="ARBA" id="ARBA00022833"/>
    </source>
</evidence>
<proteinExistence type="inferred from homology"/>
<evidence type="ECO:0000313" key="7">
    <source>
        <dbReference type="Proteomes" id="UP000265955"/>
    </source>
</evidence>
<reference evidence="7" key="1">
    <citation type="submission" date="2018-09" db="EMBL/GenBank/DDBJ databases">
        <authorList>
            <person name="Zhu H."/>
        </authorList>
    </citation>
    <scope>NUCLEOTIDE SEQUENCE [LARGE SCALE GENOMIC DNA]</scope>
    <source>
        <strain evidence="7">K1R23-30</strain>
    </source>
</reference>
<dbReference type="SUPFAM" id="SSF51316">
    <property type="entry name" value="Mss4-like"/>
    <property type="match status" value="1"/>
</dbReference>
<dbReference type="EMBL" id="QYUO01000002">
    <property type="protein sequence ID" value="RJF95329.1"/>
    <property type="molecule type" value="Genomic_DNA"/>
</dbReference>
<evidence type="ECO:0000256" key="4">
    <source>
        <dbReference type="ARBA" id="ARBA00023239"/>
    </source>
</evidence>
<accession>A0A3A3FNS9</accession>
<dbReference type="PANTHER" id="PTHR33337">
    <property type="entry name" value="GFA DOMAIN-CONTAINING PROTEIN"/>
    <property type="match status" value="1"/>
</dbReference>
<keyword evidence="2" id="KW-0479">Metal-binding</keyword>
<feature type="domain" description="CENP-V/GFA" evidence="5">
    <location>
        <begin position="12"/>
        <end position="129"/>
    </location>
</feature>
<evidence type="ECO:0000256" key="1">
    <source>
        <dbReference type="ARBA" id="ARBA00005495"/>
    </source>
</evidence>
<comment type="similarity">
    <text evidence="1">Belongs to the Gfa family.</text>
</comment>
<dbReference type="Pfam" id="PF04828">
    <property type="entry name" value="GFA"/>
    <property type="match status" value="1"/>
</dbReference>
<dbReference type="Gene3D" id="3.90.1590.10">
    <property type="entry name" value="glutathione-dependent formaldehyde- activating enzyme (gfa)"/>
    <property type="match status" value="1"/>
</dbReference>
<dbReference type="InterPro" id="IPR006913">
    <property type="entry name" value="CENP-V/GFA"/>
</dbReference>
<dbReference type="InterPro" id="IPR011057">
    <property type="entry name" value="Mss4-like_sf"/>
</dbReference>
<organism evidence="6 7">
    <name type="scientific">Noviherbaspirillum saxi</name>
    <dbReference type="NCBI Taxonomy" id="2320863"/>
    <lineage>
        <taxon>Bacteria</taxon>
        <taxon>Pseudomonadati</taxon>
        <taxon>Pseudomonadota</taxon>
        <taxon>Betaproteobacteria</taxon>
        <taxon>Burkholderiales</taxon>
        <taxon>Oxalobacteraceae</taxon>
        <taxon>Noviherbaspirillum</taxon>
    </lineage>
</organism>
<dbReference type="PANTHER" id="PTHR33337:SF40">
    <property type="entry name" value="CENP-V_GFA DOMAIN-CONTAINING PROTEIN-RELATED"/>
    <property type="match status" value="1"/>
</dbReference>
<evidence type="ECO:0000313" key="6">
    <source>
        <dbReference type="EMBL" id="RJF95329.1"/>
    </source>
</evidence>
<evidence type="ECO:0000259" key="5">
    <source>
        <dbReference type="PROSITE" id="PS51891"/>
    </source>
</evidence>
<dbReference type="GO" id="GO:0046872">
    <property type="term" value="F:metal ion binding"/>
    <property type="evidence" value="ECO:0007669"/>
    <property type="project" value="UniProtKB-KW"/>
</dbReference>
<dbReference type="Proteomes" id="UP000265955">
    <property type="component" value="Unassembled WGS sequence"/>
</dbReference>
<gene>
    <name evidence="6" type="ORF">D3871_18025</name>
</gene>